<sequence>MSRRSRRTSGRPTASLALVTSVAVVLGACTAPEAPASSTGARATATAEGGPGAGVTSDLPPQAWAAARTDAVTRLLRARAAAADAGDEPGWLTPLGGTSAASLRAEQAAVLARMRAMQASDMELTRVREVTAPVPAPRGTEVEWDVRASFTYRLRDFDTAPRTFDLDLTFKADPARPAALVITSCAPSDRPQPWDLAGLVVRRSPTALVLAVGSPARVDEVVARARTAASRVAAVWGEVRPSVWVSPATDADAARLLGRSAGDLVGVAAATDGPLTPGERAGADRIVLVPGAWTSLRPDGRDVVMTHELTHVTVRASTTRAVPVWLSEGFAELVAYEPINLPEATVVAPALARARTSGLPGALPADADFEPGTQTLASAYGLALLALRTLADRYGTQAVVRLYRAAAGGLASPTDRLDDREAAVDDALRSVMGSSRTALVQQWQARLRHLLG</sequence>
<dbReference type="Proteomes" id="UP001500730">
    <property type="component" value="Unassembled WGS sequence"/>
</dbReference>
<feature type="signal peptide" evidence="2">
    <location>
        <begin position="1"/>
        <end position="27"/>
    </location>
</feature>
<keyword evidence="4" id="KW-1185">Reference proteome</keyword>
<comment type="caution">
    <text evidence="3">The sequence shown here is derived from an EMBL/GenBank/DDBJ whole genome shotgun (WGS) entry which is preliminary data.</text>
</comment>
<protein>
    <recommendedName>
        <fullName evidence="5">Peptidase MA-like domain-containing protein</fullName>
    </recommendedName>
</protein>
<keyword evidence="2" id="KW-0732">Signal</keyword>
<dbReference type="PROSITE" id="PS51257">
    <property type="entry name" value="PROKAR_LIPOPROTEIN"/>
    <property type="match status" value="1"/>
</dbReference>
<feature type="region of interest" description="Disordered" evidence="1">
    <location>
        <begin position="33"/>
        <end position="58"/>
    </location>
</feature>
<gene>
    <name evidence="3" type="ORF">GCM10009858_31960</name>
</gene>
<name>A0ABP5Z4K8_9MICO</name>
<dbReference type="EMBL" id="BAAARE010000014">
    <property type="protein sequence ID" value="GAA2491537.1"/>
    <property type="molecule type" value="Genomic_DNA"/>
</dbReference>
<evidence type="ECO:0008006" key="5">
    <source>
        <dbReference type="Google" id="ProtNLM"/>
    </source>
</evidence>
<evidence type="ECO:0000256" key="2">
    <source>
        <dbReference type="SAM" id="SignalP"/>
    </source>
</evidence>
<accession>A0ABP5Z4K8</accession>
<feature type="chain" id="PRO_5046965964" description="Peptidase MA-like domain-containing protein" evidence="2">
    <location>
        <begin position="28"/>
        <end position="452"/>
    </location>
</feature>
<proteinExistence type="predicted"/>
<feature type="compositionally biased region" description="Low complexity" evidence="1">
    <location>
        <begin position="34"/>
        <end position="48"/>
    </location>
</feature>
<reference evidence="4" key="1">
    <citation type="journal article" date="2019" name="Int. J. Syst. Evol. Microbiol.">
        <title>The Global Catalogue of Microorganisms (GCM) 10K type strain sequencing project: providing services to taxonomists for standard genome sequencing and annotation.</title>
        <authorList>
            <consortium name="The Broad Institute Genomics Platform"/>
            <consortium name="The Broad Institute Genome Sequencing Center for Infectious Disease"/>
            <person name="Wu L."/>
            <person name="Ma J."/>
        </authorList>
    </citation>
    <scope>NUCLEOTIDE SEQUENCE [LARGE SCALE GENOMIC DNA]</scope>
    <source>
        <strain evidence="4">JCM 16259</strain>
    </source>
</reference>
<organism evidence="3 4">
    <name type="scientific">Terrabacter carboxydivorans</name>
    <dbReference type="NCBI Taxonomy" id="619730"/>
    <lineage>
        <taxon>Bacteria</taxon>
        <taxon>Bacillati</taxon>
        <taxon>Actinomycetota</taxon>
        <taxon>Actinomycetes</taxon>
        <taxon>Micrococcales</taxon>
        <taxon>Intrasporangiaceae</taxon>
        <taxon>Terrabacter</taxon>
    </lineage>
</organism>
<evidence type="ECO:0000256" key="1">
    <source>
        <dbReference type="SAM" id="MobiDB-lite"/>
    </source>
</evidence>
<evidence type="ECO:0000313" key="3">
    <source>
        <dbReference type="EMBL" id="GAA2491537.1"/>
    </source>
</evidence>
<evidence type="ECO:0000313" key="4">
    <source>
        <dbReference type="Proteomes" id="UP001500730"/>
    </source>
</evidence>